<feature type="domain" description="DUF4397" evidence="2">
    <location>
        <begin position="43"/>
        <end position="158"/>
    </location>
</feature>
<evidence type="ECO:0000313" key="3">
    <source>
        <dbReference type="EMBL" id="CAA9564133.1"/>
    </source>
</evidence>
<feature type="domain" description="DUF4397" evidence="2">
    <location>
        <begin position="253"/>
        <end position="368"/>
    </location>
</feature>
<sequence>MDLGIRRAASRVFVLLLTLVLGAGLLVPGAIPARAQEEPETSATVRIVHASAGSPNVDVLVDGQPLAQNVPFGTVTDYVPLPVGEHQFQVVPTGQAADNAIIEEDLDAEAGRAYIFAALGPLNEIEGKTFEVNLDRIEDARSRVRVIHLSPDADDVSVSVTGGDELFGGVSFADASDYTDVDPGTYSLDVRGGEDDRVLLTVPDLTFLAGRVYDVLALGQLGDQSLQLLSLVTNVSRPCGEVLGLDGGVGDACVRIVHASPGSPDVDVYVNDSILAQGLAFGTATEFLPLPSGDDRTVQVTAAGSEPDNAVIDTELDLTPGQAYQITATGTLEEIEGTVNEVDLSPLPENQSRIRLLHASPDAGGIDVGISGGELIFEGVDFRDASDYLTTDAGALTLEVHEAGEDSVVLRSDVELEAGMAYDAIAIGRAEDRTLALLVLASPAGSREGGLATPGSEALMTPSAVATVTSVSGGTDDDETDALETGEAAAETAAANDDAAPTPTAIS</sequence>
<feature type="region of interest" description="Disordered" evidence="1">
    <location>
        <begin position="468"/>
        <end position="507"/>
    </location>
</feature>
<feature type="compositionally biased region" description="Acidic residues" evidence="1">
    <location>
        <begin position="475"/>
        <end position="484"/>
    </location>
</feature>
<dbReference type="InterPro" id="IPR025510">
    <property type="entry name" value="DUF4397"/>
</dbReference>
<feature type="compositionally biased region" description="Low complexity" evidence="1">
    <location>
        <begin position="485"/>
        <end position="507"/>
    </location>
</feature>
<gene>
    <name evidence="3" type="ORF">AVDCRST_MAG73-4002</name>
</gene>
<organism evidence="3">
    <name type="scientific">uncultured Thermomicrobiales bacterium</name>
    <dbReference type="NCBI Taxonomy" id="1645740"/>
    <lineage>
        <taxon>Bacteria</taxon>
        <taxon>Pseudomonadati</taxon>
        <taxon>Thermomicrobiota</taxon>
        <taxon>Thermomicrobia</taxon>
        <taxon>Thermomicrobiales</taxon>
        <taxon>environmental samples</taxon>
    </lineage>
</organism>
<dbReference type="AlphaFoldDB" id="A0A6J4UY95"/>
<dbReference type="Pfam" id="PF14344">
    <property type="entry name" value="DUF4397"/>
    <property type="match status" value="2"/>
</dbReference>
<dbReference type="EMBL" id="CADCWE010000260">
    <property type="protein sequence ID" value="CAA9564133.1"/>
    <property type="molecule type" value="Genomic_DNA"/>
</dbReference>
<reference evidence="3" key="1">
    <citation type="submission" date="2020-02" db="EMBL/GenBank/DDBJ databases">
        <authorList>
            <person name="Meier V. D."/>
        </authorList>
    </citation>
    <scope>NUCLEOTIDE SEQUENCE</scope>
    <source>
        <strain evidence="3">AVDCRST_MAG73</strain>
    </source>
</reference>
<name>A0A6J4UY95_9BACT</name>
<evidence type="ECO:0000259" key="2">
    <source>
        <dbReference type="Pfam" id="PF14344"/>
    </source>
</evidence>
<protein>
    <recommendedName>
        <fullName evidence="2">DUF4397 domain-containing protein</fullName>
    </recommendedName>
</protein>
<evidence type="ECO:0000256" key="1">
    <source>
        <dbReference type="SAM" id="MobiDB-lite"/>
    </source>
</evidence>
<accession>A0A6J4UY95</accession>
<proteinExistence type="predicted"/>